<feature type="transmembrane region" description="Helical" evidence="7">
    <location>
        <begin position="169"/>
        <end position="188"/>
    </location>
</feature>
<feature type="transmembrane region" description="Helical" evidence="7">
    <location>
        <begin position="224"/>
        <end position="245"/>
    </location>
</feature>
<dbReference type="Pfam" id="PF08817">
    <property type="entry name" value="YukD"/>
    <property type="match status" value="1"/>
</dbReference>
<evidence type="ECO:0000256" key="1">
    <source>
        <dbReference type="ARBA" id="ARBA00004651"/>
    </source>
</evidence>
<evidence type="ECO:0000259" key="8">
    <source>
        <dbReference type="Pfam" id="PF19053"/>
    </source>
</evidence>
<evidence type="ECO:0000256" key="6">
    <source>
        <dbReference type="ARBA" id="ARBA00023136"/>
    </source>
</evidence>
<dbReference type="NCBIfam" id="TIGR03920">
    <property type="entry name" value="T7SS_EccD"/>
    <property type="match status" value="1"/>
</dbReference>
<dbReference type="Proteomes" id="UP000641932">
    <property type="component" value="Unassembled WGS sequence"/>
</dbReference>
<sequence length="450" mass="46346">MRAELSRVTLVGDRRRVDLVLPSNEPIGLLLPDVIELLGDRVSERPMLRHLVTADGAVLPQDSTLASAAVRDGALLRLVRARDAPPAPVVHDVTDEVAQDLDLRAWRWRPASRRAVAGLSGVTFAVTAGMLARSWFDQARVAEVLVAVSVGAAVAGGLVARFGRRNRGLATTCLLVAGALGVLASWTAADAYAWSVQARLAGLAVALAATLFLLGVFSPVGRGGVVGAGAVVGAAVVWDATALLQSDPALHNDPARVGAVLAVVSVTVLGVLPRFALTAAGLAGLDDRRCAGVSVSRQEVVTALAATHRGLVLATVVTAASATAAGWLAVSTPNPWTVGLTVVLAVVLLSRARAYPLVAEVVALLAAGAVLLVRLVVLWERHRGGPPYGPLAVVAGAALLPLGVLAVHPPEHVRVRLRRIADVGESAGVIALFPLAVGVFGVYARLLGAF</sequence>
<dbReference type="RefSeq" id="WP_189132522.1">
    <property type="nucleotide sequence ID" value="NZ_BMMS01000013.1"/>
</dbReference>
<keyword evidence="5 7" id="KW-1133">Transmembrane helix</keyword>
<keyword evidence="10" id="KW-1185">Reference proteome</keyword>
<comment type="caution">
    <text evidence="9">The sequence shown here is derived from an EMBL/GenBank/DDBJ whole genome shotgun (WGS) entry which is preliminary data.</text>
</comment>
<feature type="transmembrane region" description="Helical" evidence="7">
    <location>
        <begin position="257"/>
        <end position="285"/>
    </location>
</feature>
<evidence type="ECO:0000256" key="4">
    <source>
        <dbReference type="ARBA" id="ARBA00022692"/>
    </source>
</evidence>
<keyword evidence="6 7" id="KW-0472">Membrane</keyword>
<keyword evidence="4 7" id="KW-0812">Transmembrane</keyword>
<gene>
    <name evidence="9" type="ORF">GCM10012280_32360</name>
</gene>
<feature type="transmembrane region" description="Helical" evidence="7">
    <location>
        <begin position="306"/>
        <end position="328"/>
    </location>
</feature>
<feature type="transmembrane region" description="Helical" evidence="7">
    <location>
        <begin position="427"/>
        <end position="446"/>
    </location>
</feature>
<feature type="domain" description="EccD-like transmembrane" evidence="8">
    <location>
        <begin position="113"/>
        <end position="448"/>
    </location>
</feature>
<dbReference type="GO" id="GO:0005886">
    <property type="term" value="C:plasma membrane"/>
    <property type="evidence" value="ECO:0007669"/>
    <property type="project" value="UniProtKB-SubCell"/>
</dbReference>
<reference evidence="9" key="2">
    <citation type="submission" date="2020-09" db="EMBL/GenBank/DDBJ databases">
        <authorList>
            <person name="Sun Q."/>
            <person name="Zhou Y."/>
        </authorList>
    </citation>
    <scope>NUCLEOTIDE SEQUENCE</scope>
    <source>
        <strain evidence="9">CGMCC 4.7201</strain>
    </source>
</reference>
<dbReference type="InterPro" id="IPR044049">
    <property type="entry name" value="EccD_transm"/>
</dbReference>
<dbReference type="EMBL" id="BMMS01000013">
    <property type="protein sequence ID" value="GGO89373.1"/>
    <property type="molecule type" value="Genomic_DNA"/>
</dbReference>
<feature type="transmembrane region" description="Helical" evidence="7">
    <location>
        <begin position="115"/>
        <end position="136"/>
    </location>
</feature>
<evidence type="ECO:0000256" key="3">
    <source>
        <dbReference type="ARBA" id="ARBA00022475"/>
    </source>
</evidence>
<accession>A0A917ZSF2</accession>
<evidence type="ECO:0000313" key="10">
    <source>
        <dbReference type="Proteomes" id="UP000641932"/>
    </source>
</evidence>
<dbReference type="Gene3D" id="3.10.20.90">
    <property type="entry name" value="Phosphatidylinositol 3-kinase Catalytic Subunit, Chain A, domain 1"/>
    <property type="match status" value="1"/>
</dbReference>
<proteinExistence type="inferred from homology"/>
<feature type="transmembrane region" description="Helical" evidence="7">
    <location>
        <begin position="142"/>
        <end position="162"/>
    </location>
</feature>
<comment type="similarity">
    <text evidence="2">Belongs to the EccD/Snm4 family.</text>
</comment>
<dbReference type="InterPro" id="IPR006707">
    <property type="entry name" value="T7SS_EccD"/>
</dbReference>
<feature type="transmembrane region" description="Helical" evidence="7">
    <location>
        <begin position="334"/>
        <end position="350"/>
    </location>
</feature>
<feature type="transmembrane region" description="Helical" evidence="7">
    <location>
        <begin position="200"/>
        <end position="217"/>
    </location>
</feature>
<dbReference type="Pfam" id="PF19053">
    <property type="entry name" value="EccD"/>
    <property type="match status" value="1"/>
</dbReference>
<evidence type="ECO:0000313" key="9">
    <source>
        <dbReference type="EMBL" id="GGO89373.1"/>
    </source>
</evidence>
<feature type="transmembrane region" description="Helical" evidence="7">
    <location>
        <begin position="357"/>
        <end position="376"/>
    </location>
</feature>
<name>A0A917ZSF2_9ACTN</name>
<organism evidence="9 10">
    <name type="scientific">Wenjunlia tyrosinilytica</name>
    <dbReference type="NCBI Taxonomy" id="1544741"/>
    <lineage>
        <taxon>Bacteria</taxon>
        <taxon>Bacillati</taxon>
        <taxon>Actinomycetota</taxon>
        <taxon>Actinomycetes</taxon>
        <taxon>Kitasatosporales</taxon>
        <taxon>Streptomycetaceae</taxon>
        <taxon>Wenjunlia</taxon>
    </lineage>
</organism>
<comment type="subcellular location">
    <subcellularLocation>
        <location evidence="1">Cell membrane</location>
        <topology evidence="1">Multi-pass membrane protein</topology>
    </subcellularLocation>
</comment>
<dbReference type="AlphaFoldDB" id="A0A917ZSF2"/>
<evidence type="ECO:0000256" key="7">
    <source>
        <dbReference type="SAM" id="Phobius"/>
    </source>
</evidence>
<evidence type="ECO:0000256" key="5">
    <source>
        <dbReference type="ARBA" id="ARBA00022989"/>
    </source>
</evidence>
<keyword evidence="3" id="KW-1003">Cell membrane</keyword>
<dbReference type="InterPro" id="IPR024962">
    <property type="entry name" value="YukD-like"/>
</dbReference>
<evidence type="ECO:0000256" key="2">
    <source>
        <dbReference type="ARBA" id="ARBA00006162"/>
    </source>
</evidence>
<protein>
    <recommendedName>
        <fullName evidence="8">EccD-like transmembrane domain-containing protein</fullName>
    </recommendedName>
</protein>
<feature type="transmembrane region" description="Helical" evidence="7">
    <location>
        <begin position="388"/>
        <end position="407"/>
    </location>
</feature>
<reference evidence="9" key="1">
    <citation type="journal article" date="2014" name="Int. J. Syst. Evol. Microbiol.">
        <title>Complete genome sequence of Corynebacterium casei LMG S-19264T (=DSM 44701T), isolated from a smear-ripened cheese.</title>
        <authorList>
            <consortium name="US DOE Joint Genome Institute (JGI-PGF)"/>
            <person name="Walter F."/>
            <person name="Albersmeier A."/>
            <person name="Kalinowski J."/>
            <person name="Ruckert C."/>
        </authorList>
    </citation>
    <scope>NUCLEOTIDE SEQUENCE</scope>
    <source>
        <strain evidence="9">CGMCC 4.7201</strain>
    </source>
</reference>